<feature type="domain" description="Histidine kinase/HSP90-like ATPase" evidence="8">
    <location>
        <begin position="391"/>
        <end position="489"/>
    </location>
</feature>
<keyword evidence="4" id="KW-0808">Transferase</keyword>
<keyword evidence="6" id="KW-0418">Kinase</keyword>
<comment type="catalytic activity">
    <reaction evidence="1">
        <text>ATP + protein L-histidine = ADP + protein N-phospho-L-histidine.</text>
        <dbReference type="EC" id="2.7.13.3"/>
    </reaction>
</comment>
<dbReference type="InterPro" id="IPR022066">
    <property type="entry name" value="PdtaS_GAF"/>
</dbReference>
<evidence type="ECO:0000256" key="4">
    <source>
        <dbReference type="ARBA" id="ARBA00022679"/>
    </source>
</evidence>
<protein>
    <recommendedName>
        <fullName evidence="2">histidine kinase</fullName>
        <ecNumber evidence="2">2.7.13.3</ecNumber>
    </recommendedName>
</protein>
<evidence type="ECO:0000256" key="2">
    <source>
        <dbReference type="ARBA" id="ARBA00012438"/>
    </source>
</evidence>
<evidence type="ECO:0000313" key="9">
    <source>
        <dbReference type="EMBL" id="CAB4688880.1"/>
    </source>
</evidence>
<organism evidence="9">
    <name type="scientific">freshwater metagenome</name>
    <dbReference type="NCBI Taxonomy" id="449393"/>
    <lineage>
        <taxon>unclassified sequences</taxon>
        <taxon>metagenomes</taxon>
        <taxon>ecological metagenomes</taxon>
    </lineage>
</organism>
<dbReference type="Gene3D" id="3.30.450.20">
    <property type="entry name" value="PAS domain"/>
    <property type="match status" value="1"/>
</dbReference>
<keyword evidence="3" id="KW-0597">Phosphoprotein</keyword>
<dbReference type="GO" id="GO:0005524">
    <property type="term" value="F:ATP binding"/>
    <property type="evidence" value="ECO:0007669"/>
    <property type="project" value="UniProtKB-KW"/>
</dbReference>
<accession>A0A6J6NQ96</accession>
<dbReference type="GO" id="GO:0004673">
    <property type="term" value="F:protein histidine kinase activity"/>
    <property type="evidence" value="ECO:0007669"/>
    <property type="project" value="UniProtKB-EC"/>
</dbReference>
<dbReference type="InterPro" id="IPR003594">
    <property type="entry name" value="HATPase_dom"/>
</dbReference>
<sequence length="491" mass="54089">MATFTELISSNSRLQPAEIEHLSELVAEWRLLADLSFADLLLWLPIRKDDKSWPTGYVAIAQIRPTTTATVFNNDLIGSEMSWGVNDRVDQALSSGEILRDTKPIKVGELMIKEESIPVHFAGKTIAIIARHRNSELMRSPSKLELNYREIAHKIFQMVAEGNFPIRNSIYNSESAPRVGDGLIRLDKNGTIYFASPNARSAISRVGFDKELEQENLGELFAKLPKSKSEPTDEAWQSVLSGKSLRRVEYENSKGVIDLLVLPLTAANDHIGAIVLLHNVTELRNRDKALITKDATIKEIHHRVKNNLQTVSALLRLQSRRVEDPTASAALAEAVRRVASIALVHETLSNQSTEFVEFDSVLDQIVKNAISLAPRPIRYEKLGEFGSFDSKVATALSLVIAELIQNALEHGLANSGDLLQVSISTEGNNYIVCVSDNGDGLPADFNLEQSANLGLQIVNTLTQNELAGEIGVKREGALTTARLSFVANQTI</sequence>
<reference evidence="9" key="1">
    <citation type="submission" date="2020-05" db="EMBL/GenBank/DDBJ databases">
        <authorList>
            <person name="Chiriac C."/>
            <person name="Salcher M."/>
            <person name="Ghai R."/>
            <person name="Kavagutti S V."/>
        </authorList>
    </citation>
    <scope>NUCLEOTIDE SEQUENCE</scope>
</reference>
<name>A0A6J6NQ96_9ZZZZ</name>
<gene>
    <name evidence="9" type="ORF">UFOPK2362_00846</name>
</gene>
<dbReference type="InterPro" id="IPR038424">
    <property type="entry name" value="H_kinase_PdtaS_GAF_sf"/>
</dbReference>
<evidence type="ECO:0000256" key="3">
    <source>
        <dbReference type="ARBA" id="ARBA00022553"/>
    </source>
</evidence>
<dbReference type="SUPFAM" id="SSF55874">
    <property type="entry name" value="ATPase domain of HSP90 chaperone/DNA topoisomerase II/histidine kinase"/>
    <property type="match status" value="1"/>
</dbReference>
<dbReference type="InterPro" id="IPR036890">
    <property type="entry name" value="HATPase_C_sf"/>
</dbReference>
<keyword evidence="7" id="KW-0067">ATP-binding</keyword>
<evidence type="ECO:0000259" key="8">
    <source>
        <dbReference type="SMART" id="SM00387"/>
    </source>
</evidence>
<dbReference type="InterPro" id="IPR011495">
    <property type="entry name" value="Sig_transdc_His_kin_sub2_dim/P"/>
</dbReference>
<proteinExistence type="predicted"/>
<evidence type="ECO:0000256" key="1">
    <source>
        <dbReference type="ARBA" id="ARBA00000085"/>
    </source>
</evidence>
<dbReference type="PANTHER" id="PTHR41523">
    <property type="entry name" value="TWO-COMPONENT SYSTEM SENSOR PROTEIN"/>
    <property type="match status" value="1"/>
</dbReference>
<dbReference type="Pfam" id="PF02518">
    <property type="entry name" value="HATPase_c"/>
    <property type="match status" value="1"/>
</dbReference>
<evidence type="ECO:0000256" key="7">
    <source>
        <dbReference type="ARBA" id="ARBA00022840"/>
    </source>
</evidence>
<dbReference type="PANTHER" id="PTHR41523:SF8">
    <property type="entry name" value="ETHYLENE RESPONSE SENSOR PROTEIN"/>
    <property type="match status" value="1"/>
</dbReference>
<evidence type="ECO:0000256" key="6">
    <source>
        <dbReference type="ARBA" id="ARBA00022777"/>
    </source>
</evidence>
<dbReference type="Pfam" id="PF07568">
    <property type="entry name" value="HisKA_2"/>
    <property type="match status" value="1"/>
</dbReference>
<dbReference type="EC" id="2.7.13.3" evidence="2"/>
<keyword evidence="5" id="KW-0547">Nucleotide-binding</keyword>
<dbReference type="Gene3D" id="3.30.565.10">
    <property type="entry name" value="Histidine kinase-like ATPase, C-terminal domain"/>
    <property type="match status" value="1"/>
</dbReference>
<dbReference type="Pfam" id="PF12282">
    <property type="entry name" value="GAF_PdtaS"/>
    <property type="match status" value="1"/>
</dbReference>
<dbReference type="SMART" id="SM00387">
    <property type="entry name" value="HATPase_c"/>
    <property type="match status" value="1"/>
</dbReference>
<dbReference type="EMBL" id="CAEZXI010000100">
    <property type="protein sequence ID" value="CAB4688880.1"/>
    <property type="molecule type" value="Genomic_DNA"/>
</dbReference>
<dbReference type="Gene3D" id="3.30.450.280">
    <property type="entry name" value="GAF domain"/>
    <property type="match status" value="1"/>
</dbReference>
<dbReference type="AlphaFoldDB" id="A0A6J6NQ96"/>
<evidence type="ECO:0000256" key="5">
    <source>
        <dbReference type="ARBA" id="ARBA00022741"/>
    </source>
</evidence>